<evidence type="ECO:0000313" key="3">
    <source>
        <dbReference type="EMBL" id="ABO96456.1"/>
    </source>
</evidence>
<dbReference type="Gene3D" id="1.10.220.160">
    <property type="match status" value="1"/>
</dbReference>
<dbReference type="GO" id="GO:0005634">
    <property type="term" value="C:nucleus"/>
    <property type="evidence" value="ECO:0007669"/>
    <property type="project" value="TreeGrafter"/>
</dbReference>
<dbReference type="InterPro" id="IPR001214">
    <property type="entry name" value="SET_dom"/>
</dbReference>
<feature type="domain" description="SET" evidence="2">
    <location>
        <begin position="3"/>
        <end position="283"/>
    </location>
</feature>
<dbReference type="EMBL" id="CP000586">
    <property type="protein sequence ID" value="ABO96456.1"/>
    <property type="molecule type" value="Genomic_DNA"/>
</dbReference>
<dbReference type="Gene3D" id="2.170.270.10">
    <property type="entry name" value="SET domain"/>
    <property type="match status" value="1"/>
</dbReference>
<dbReference type="InterPro" id="IPR046341">
    <property type="entry name" value="SET_dom_sf"/>
</dbReference>
<dbReference type="Proteomes" id="UP000001568">
    <property type="component" value="Chromosome 6"/>
</dbReference>
<keyword evidence="4" id="KW-1185">Reference proteome</keyword>
<dbReference type="Gene3D" id="6.10.140.2220">
    <property type="match status" value="1"/>
</dbReference>
<dbReference type="PANTHER" id="PTHR12197">
    <property type="entry name" value="HISTONE-LYSINE N-METHYLTRANSFERASE SMYD"/>
    <property type="match status" value="1"/>
</dbReference>
<dbReference type="AlphaFoldDB" id="A4RYG6"/>
<accession>A4RYG6</accession>
<dbReference type="eggNOG" id="KOG2084">
    <property type="taxonomic scope" value="Eukaryota"/>
</dbReference>
<organism evidence="3 4">
    <name type="scientific">Ostreococcus lucimarinus (strain CCE9901)</name>
    <dbReference type="NCBI Taxonomy" id="436017"/>
    <lineage>
        <taxon>Eukaryota</taxon>
        <taxon>Viridiplantae</taxon>
        <taxon>Chlorophyta</taxon>
        <taxon>Mamiellophyceae</taxon>
        <taxon>Mamiellales</taxon>
        <taxon>Bathycoccaceae</taxon>
        <taxon>Ostreococcus</taxon>
    </lineage>
</organism>
<dbReference type="STRING" id="436017.A4RYG6"/>
<dbReference type="RefSeq" id="XP_001418163.1">
    <property type="nucleotide sequence ID" value="XM_001418126.1"/>
</dbReference>
<gene>
    <name evidence="3" type="primary">SDG3513</name>
    <name evidence="3" type="ORF">OSTLU_92854</name>
</gene>
<name>A4RYG6_OSTLU</name>
<evidence type="ECO:0000259" key="2">
    <source>
        <dbReference type="PROSITE" id="PS50280"/>
    </source>
</evidence>
<sequence>MSRPFERFDVPGARDGAVSNERGVRATRTIPAGARIMTTEPYAAALRAEKRESHCAWSFQPLRLGARARVARAACGAAFRDEESLKLANTVEAFERASAWVRKSSRGTPETSARCALQCLARRAGERDGTCERARYELLGEDARGFDGVWALRESRGRDGKSARELEKAMEIASAATVVAALAGEAMVKGATPEEIETKMLNLKVESGVDTQFVISLLSRFEINGFTIADDDMQRVGFGIYPEASLFNHSSTPNAQVMFKGKTLVVKTLREIAVGEEITISYGEQYMPREWTRRRMLSSYGFDAYAAYPKYEVAEAARRRVLDAATRTRLPMRLGELVDLGEDVCWYAGELLPDEDLARDRFWHQLDVDAYGDEFANSGIMLIKDESRARKTSDDDDDDHDDGWNENNEIMIWGKFPEHCDRELTAINFANAARSLELLGADGEDDDEDDDRDPVIALQGYEKVARALLSGDDKAAAVGRNHEILKHVNLKRTLKLTELTARVMRDFDERKSACFVAVVESSVGAFRACQATETVYKMSAGFSPFDSVYVHLKFQMLKLGVLALGYLAHLCDQSGARADYRKLARELCRHAILTHNELKTVMSKASCDGMVMHNEWSRDAQSLFADLSFIRQRIQQWGK</sequence>
<dbReference type="Pfam" id="PF00856">
    <property type="entry name" value="SET"/>
    <property type="match status" value="1"/>
</dbReference>
<dbReference type="SUPFAM" id="SSF82199">
    <property type="entry name" value="SET domain"/>
    <property type="match status" value="1"/>
</dbReference>
<dbReference type="InterPro" id="IPR050869">
    <property type="entry name" value="H3K4_H4K5_MeTrfase"/>
</dbReference>
<evidence type="ECO:0000313" key="4">
    <source>
        <dbReference type="Proteomes" id="UP000001568"/>
    </source>
</evidence>
<dbReference type="OrthoDB" id="265717at2759"/>
<proteinExistence type="predicted"/>
<feature type="region of interest" description="Disordered" evidence="1">
    <location>
        <begin position="1"/>
        <end position="22"/>
    </location>
</feature>
<dbReference type="GeneID" id="5002266"/>
<dbReference type="KEGG" id="olu:OSTLU_92854"/>
<evidence type="ECO:0000256" key="1">
    <source>
        <dbReference type="SAM" id="MobiDB-lite"/>
    </source>
</evidence>
<reference evidence="3 4" key="1">
    <citation type="journal article" date="2007" name="Proc. Natl. Acad. Sci. U.S.A.">
        <title>The tiny eukaryote Ostreococcus provides genomic insights into the paradox of plankton speciation.</title>
        <authorList>
            <person name="Palenik B."/>
            <person name="Grimwood J."/>
            <person name="Aerts A."/>
            <person name="Rouze P."/>
            <person name="Salamov A."/>
            <person name="Putnam N."/>
            <person name="Dupont C."/>
            <person name="Jorgensen R."/>
            <person name="Derelle E."/>
            <person name="Rombauts S."/>
            <person name="Zhou K."/>
            <person name="Otillar R."/>
            <person name="Merchant S.S."/>
            <person name="Podell S."/>
            <person name="Gaasterland T."/>
            <person name="Napoli C."/>
            <person name="Gendler K."/>
            <person name="Manuell A."/>
            <person name="Tai V."/>
            <person name="Vallon O."/>
            <person name="Piganeau G."/>
            <person name="Jancek S."/>
            <person name="Heijde M."/>
            <person name="Jabbari K."/>
            <person name="Bowler C."/>
            <person name="Lohr M."/>
            <person name="Robbens S."/>
            <person name="Werner G."/>
            <person name="Dubchak I."/>
            <person name="Pazour G.J."/>
            <person name="Ren Q."/>
            <person name="Paulsen I."/>
            <person name="Delwiche C."/>
            <person name="Schmutz J."/>
            <person name="Rokhsar D."/>
            <person name="Van de Peer Y."/>
            <person name="Moreau H."/>
            <person name="Grigoriev I.V."/>
        </authorList>
    </citation>
    <scope>NUCLEOTIDE SEQUENCE [LARGE SCALE GENOMIC DNA]</scope>
    <source>
        <strain evidence="3 4">CCE9901</strain>
    </source>
</reference>
<dbReference type="PROSITE" id="PS50280">
    <property type="entry name" value="SET"/>
    <property type="match status" value="1"/>
</dbReference>
<dbReference type="SMART" id="SM00317">
    <property type="entry name" value="SET"/>
    <property type="match status" value="1"/>
</dbReference>
<dbReference type="PANTHER" id="PTHR12197:SF251">
    <property type="entry name" value="EG:BACR7C10.4 PROTEIN"/>
    <property type="match status" value="1"/>
</dbReference>
<dbReference type="OMA" id="RESHCAW"/>
<protein>
    <recommendedName>
        <fullName evidence="2">SET domain-containing protein</fullName>
    </recommendedName>
</protein>
<dbReference type="Gramene" id="ABO96456">
    <property type="protein sequence ID" value="ABO96456"/>
    <property type="gene ID" value="OSTLU_92854"/>
</dbReference>
<dbReference type="HOGENOM" id="CLU_428579_0_0_1"/>